<evidence type="ECO:0000313" key="6">
    <source>
        <dbReference type="EMBL" id="KAF2759294.1"/>
    </source>
</evidence>
<dbReference type="PANTHER" id="PTHR13256">
    <property type="entry name" value="N-ACETYLTRANSFERASE 9"/>
    <property type="match status" value="1"/>
</dbReference>
<evidence type="ECO:0000256" key="1">
    <source>
        <dbReference type="ARBA" id="ARBA00009342"/>
    </source>
</evidence>
<dbReference type="RefSeq" id="XP_033601745.1">
    <property type="nucleotide sequence ID" value="XM_033741810.1"/>
</dbReference>
<dbReference type="PANTHER" id="PTHR13256:SF16">
    <property type="entry name" value="ALPHA_BETA-TUBULIN-N-ACETYLTRANSFERASE 9"/>
    <property type="match status" value="1"/>
</dbReference>
<dbReference type="AlphaFoldDB" id="A0A6A6WB76"/>
<keyword evidence="2" id="KW-0808">Transferase</keyword>
<evidence type="ECO:0000256" key="4">
    <source>
        <dbReference type="SAM" id="Phobius"/>
    </source>
</evidence>
<dbReference type="EMBL" id="ML996570">
    <property type="protein sequence ID" value="KAF2759294.1"/>
    <property type="molecule type" value="Genomic_DNA"/>
</dbReference>
<dbReference type="OrthoDB" id="5043642at2759"/>
<dbReference type="Gene3D" id="3.40.630.30">
    <property type="match status" value="1"/>
</dbReference>
<dbReference type="InterPro" id="IPR039135">
    <property type="entry name" value="NAT9-like"/>
</dbReference>
<keyword evidence="4" id="KW-1133">Transmembrane helix</keyword>
<evidence type="ECO:0000313" key="7">
    <source>
        <dbReference type="Proteomes" id="UP000799437"/>
    </source>
</evidence>
<sequence length="241" mass="27280">MKILKASTDYTPAIVTPKVLLVPYSRSHVPTYHTWMQDAELQEATASEPLTLEQEFDMQQSWRVDGDKLTFIACTAPAEDVIQGDAIRPTVFDGPDQMIGDVNLFVAEADLGDDEGDQSSPDAGLVGEIEIMIARKDIQGKGYGRAVLLTFLWYILIHLSVKQGEQWRARLRLLRVKVGKGNVRSIRLFQSVGFMMMNETPNYFGELELTWDVGNQSIQQLQKRLRDSSSGWQEPRIKAYR</sequence>
<organism evidence="6 7">
    <name type="scientific">Pseudovirgaria hyperparasitica</name>
    <dbReference type="NCBI Taxonomy" id="470096"/>
    <lineage>
        <taxon>Eukaryota</taxon>
        <taxon>Fungi</taxon>
        <taxon>Dikarya</taxon>
        <taxon>Ascomycota</taxon>
        <taxon>Pezizomycotina</taxon>
        <taxon>Dothideomycetes</taxon>
        <taxon>Dothideomycetes incertae sedis</taxon>
        <taxon>Acrospermales</taxon>
        <taxon>Acrospermaceae</taxon>
        <taxon>Pseudovirgaria</taxon>
    </lineage>
</organism>
<proteinExistence type="inferred from homology"/>
<dbReference type="InterPro" id="IPR016181">
    <property type="entry name" value="Acyl_CoA_acyltransferase"/>
</dbReference>
<dbReference type="Proteomes" id="UP000799437">
    <property type="component" value="Unassembled WGS sequence"/>
</dbReference>
<comment type="similarity">
    <text evidence="1">Belongs to the acetyltransferase family. GNAT subfamily.</text>
</comment>
<reference evidence="6" key="1">
    <citation type="journal article" date="2020" name="Stud. Mycol.">
        <title>101 Dothideomycetes genomes: a test case for predicting lifestyles and emergence of pathogens.</title>
        <authorList>
            <person name="Haridas S."/>
            <person name="Albert R."/>
            <person name="Binder M."/>
            <person name="Bloem J."/>
            <person name="Labutti K."/>
            <person name="Salamov A."/>
            <person name="Andreopoulos B."/>
            <person name="Baker S."/>
            <person name="Barry K."/>
            <person name="Bills G."/>
            <person name="Bluhm B."/>
            <person name="Cannon C."/>
            <person name="Castanera R."/>
            <person name="Culley D."/>
            <person name="Daum C."/>
            <person name="Ezra D."/>
            <person name="Gonzalez J."/>
            <person name="Henrissat B."/>
            <person name="Kuo A."/>
            <person name="Liang C."/>
            <person name="Lipzen A."/>
            <person name="Lutzoni F."/>
            <person name="Magnuson J."/>
            <person name="Mondo S."/>
            <person name="Nolan M."/>
            <person name="Ohm R."/>
            <person name="Pangilinan J."/>
            <person name="Park H.-J."/>
            <person name="Ramirez L."/>
            <person name="Alfaro M."/>
            <person name="Sun H."/>
            <person name="Tritt A."/>
            <person name="Yoshinaga Y."/>
            <person name="Zwiers L.-H."/>
            <person name="Turgeon B."/>
            <person name="Goodwin S."/>
            <person name="Spatafora J."/>
            <person name="Crous P."/>
            <person name="Grigoriev I."/>
        </authorList>
    </citation>
    <scope>NUCLEOTIDE SEQUENCE</scope>
    <source>
        <strain evidence="6">CBS 121739</strain>
    </source>
</reference>
<evidence type="ECO:0000256" key="2">
    <source>
        <dbReference type="ARBA" id="ARBA00022679"/>
    </source>
</evidence>
<keyword evidence="3" id="KW-0012">Acyltransferase</keyword>
<accession>A0A6A6WB76</accession>
<dbReference type="Pfam" id="PF13302">
    <property type="entry name" value="Acetyltransf_3"/>
    <property type="match status" value="1"/>
</dbReference>
<evidence type="ECO:0000259" key="5">
    <source>
        <dbReference type="Pfam" id="PF13302"/>
    </source>
</evidence>
<keyword evidence="4" id="KW-0812">Transmembrane</keyword>
<feature type="transmembrane region" description="Helical" evidence="4">
    <location>
        <begin position="142"/>
        <end position="161"/>
    </location>
</feature>
<keyword evidence="7" id="KW-1185">Reference proteome</keyword>
<evidence type="ECO:0000256" key="3">
    <source>
        <dbReference type="ARBA" id="ARBA00023315"/>
    </source>
</evidence>
<dbReference type="GO" id="GO:0008080">
    <property type="term" value="F:N-acetyltransferase activity"/>
    <property type="evidence" value="ECO:0007669"/>
    <property type="project" value="InterPro"/>
</dbReference>
<gene>
    <name evidence="6" type="ORF">EJ05DRAFT_437949</name>
</gene>
<dbReference type="InterPro" id="IPR000182">
    <property type="entry name" value="GNAT_dom"/>
</dbReference>
<keyword evidence="4" id="KW-0472">Membrane</keyword>
<feature type="domain" description="N-acetyltransferase" evidence="5">
    <location>
        <begin position="19"/>
        <end position="194"/>
    </location>
</feature>
<protein>
    <recommendedName>
        <fullName evidence="5">N-acetyltransferase domain-containing protein</fullName>
    </recommendedName>
</protein>
<dbReference type="SUPFAM" id="SSF55729">
    <property type="entry name" value="Acyl-CoA N-acyltransferases (Nat)"/>
    <property type="match status" value="1"/>
</dbReference>
<name>A0A6A6WB76_9PEZI</name>
<dbReference type="GeneID" id="54482864"/>